<dbReference type="PRINTS" id="PR00237">
    <property type="entry name" value="GPCRRHODOPSN"/>
</dbReference>
<evidence type="ECO:0000256" key="5">
    <source>
        <dbReference type="ARBA" id="ARBA00023136"/>
    </source>
</evidence>
<evidence type="ECO:0000256" key="7">
    <source>
        <dbReference type="ARBA" id="ARBA00023170"/>
    </source>
</evidence>
<dbReference type="GO" id="GO:0005886">
    <property type="term" value="C:plasma membrane"/>
    <property type="evidence" value="ECO:0007669"/>
    <property type="project" value="TreeGrafter"/>
</dbReference>
<proteinExistence type="inferred from homology"/>
<dbReference type="Proteomes" id="UP000515135">
    <property type="component" value="Unplaced"/>
</dbReference>
<keyword evidence="7 11" id="KW-0675">Receptor</keyword>
<name>A0A6P4XLA8_BRABE</name>
<organism evidence="14 15">
    <name type="scientific">Branchiostoma belcheri</name>
    <name type="common">Amphioxus</name>
    <dbReference type="NCBI Taxonomy" id="7741"/>
    <lineage>
        <taxon>Eukaryota</taxon>
        <taxon>Metazoa</taxon>
        <taxon>Chordata</taxon>
        <taxon>Cephalochordata</taxon>
        <taxon>Leptocardii</taxon>
        <taxon>Amphioxiformes</taxon>
        <taxon>Branchiostomatidae</taxon>
        <taxon>Branchiostoma</taxon>
    </lineage>
</organism>
<feature type="transmembrane region" description="Helical" evidence="12">
    <location>
        <begin position="144"/>
        <end position="165"/>
    </location>
</feature>
<keyword evidence="3 12" id="KW-1133">Transmembrane helix</keyword>
<dbReference type="InterPro" id="IPR017452">
    <property type="entry name" value="GPCR_Rhodpsn_7TM"/>
</dbReference>
<evidence type="ECO:0000256" key="12">
    <source>
        <dbReference type="SAM" id="Phobius"/>
    </source>
</evidence>
<evidence type="ECO:0000313" key="14">
    <source>
        <dbReference type="Proteomes" id="UP000515135"/>
    </source>
</evidence>
<evidence type="ECO:0000259" key="13">
    <source>
        <dbReference type="PROSITE" id="PS50262"/>
    </source>
</evidence>
<evidence type="ECO:0000256" key="10">
    <source>
        <dbReference type="ARBA" id="ARBA00025478"/>
    </source>
</evidence>
<feature type="transmembrane region" description="Helical" evidence="12">
    <location>
        <begin position="108"/>
        <end position="132"/>
    </location>
</feature>
<dbReference type="PANTHER" id="PTHR24238">
    <property type="entry name" value="G-PROTEIN COUPLED RECEPTOR"/>
    <property type="match status" value="1"/>
</dbReference>
<evidence type="ECO:0000256" key="2">
    <source>
        <dbReference type="ARBA" id="ARBA00022692"/>
    </source>
</evidence>
<feature type="transmembrane region" description="Helical" evidence="12">
    <location>
        <begin position="290"/>
        <end position="313"/>
    </location>
</feature>
<keyword evidence="9 11" id="KW-0807">Transducer</keyword>
<feature type="transmembrane region" description="Helical" evidence="12">
    <location>
        <begin position="190"/>
        <end position="212"/>
    </location>
</feature>
<evidence type="ECO:0000256" key="11">
    <source>
        <dbReference type="RuleBase" id="RU000688"/>
    </source>
</evidence>
<dbReference type="OrthoDB" id="5975505at2759"/>
<keyword evidence="2 11" id="KW-0812">Transmembrane</keyword>
<dbReference type="Gene3D" id="1.20.1070.10">
    <property type="entry name" value="Rhodopsin 7-helix transmembrane proteins"/>
    <property type="match status" value="1"/>
</dbReference>
<dbReference type="InterPro" id="IPR000276">
    <property type="entry name" value="GPCR_Rhodpsn"/>
</dbReference>
<dbReference type="GeneID" id="109464709"/>
<comment type="similarity">
    <text evidence="11">Belongs to the G-protein coupled receptor 1 family.</text>
</comment>
<dbReference type="CDD" id="cd15207">
    <property type="entry name" value="7tmA_NPFFR"/>
    <property type="match status" value="1"/>
</dbReference>
<dbReference type="GO" id="GO:0008188">
    <property type="term" value="F:neuropeptide receptor activity"/>
    <property type="evidence" value="ECO:0007669"/>
    <property type="project" value="InterPro"/>
</dbReference>
<keyword evidence="6" id="KW-1015">Disulfide bond</keyword>
<reference evidence="15" key="1">
    <citation type="submission" date="2025-08" db="UniProtKB">
        <authorList>
            <consortium name="RefSeq"/>
        </authorList>
    </citation>
    <scope>IDENTIFICATION</scope>
    <source>
        <tissue evidence="15">Gonad</tissue>
    </source>
</reference>
<dbReference type="SMART" id="SM01381">
    <property type="entry name" value="7TM_GPCR_Srsx"/>
    <property type="match status" value="1"/>
</dbReference>
<dbReference type="FunFam" id="1.20.1070.10:FF:000291">
    <property type="entry name" value="Predicted protein"/>
    <property type="match status" value="1"/>
</dbReference>
<dbReference type="PANTHER" id="PTHR24238:SF57">
    <property type="entry name" value="G-PROTEIN COUPLED RECEPTOR 83"/>
    <property type="match status" value="1"/>
</dbReference>
<dbReference type="AlphaFoldDB" id="A0A6P4XLA8"/>
<comment type="function">
    <text evidence="10">Receptor for NPAF (A-18-F-amide) and NPFF (F-8-F-amide) neuropeptides, also known as morphine-modulating peptides. Can also be activated by a variety of naturally occurring or synthetic FMRF-amide like ligands. This receptor mediates its action by association with G proteins that activate a phosphatidylinositol-calcium second messenger system.</text>
</comment>
<dbReference type="PRINTS" id="PR01570">
    <property type="entry name" value="NPFFRECEPTOR"/>
</dbReference>
<evidence type="ECO:0000256" key="8">
    <source>
        <dbReference type="ARBA" id="ARBA00023180"/>
    </source>
</evidence>
<evidence type="ECO:0000256" key="6">
    <source>
        <dbReference type="ARBA" id="ARBA00023157"/>
    </source>
</evidence>
<dbReference type="InterPro" id="IPR005395">
    <property type="entry name" value="NPFF_rcpt"/>
</dbReference>
<dbReference type="KEGG" id="bbel:109464709"/>
<keyword evidence="5 12" id="KW-0472">Membrane</keyword>
<dbReference type="Pfam" id="PF00001">
    <property type="entry name" value="7tm_1"/>
    <property type="match status" value="1"/>
</dbReference>
<dbReference type="PROSITE" id="PS00237">
    <property type="entry name" value="G_PROTEIN_RECEP_F1_1"/>
    <property type="match status" value="1"/>
</dbReference>
<keyword evidence="8" id="KW-0325">Glycoprotein</keyword>
<comment type="subcellular location">
    <subcellularLocation>
        <location evidence="1">Membrane</location>
        <topology evidence="1">Multi-pass membrane protein</topology>
    </subcellularLocation>
</comment>
<dbReference type="RefSeq" id="XP_019617370.1">
    <property type="nucleotide sequence ID" value="XM_019761811.1"/>
</dbReference>
<evidence type="ECO:0000256" key="9">
    <source>
        <dbReference type="ARBA" id="ARBA00023224"/>
    </source>
</evidence>
<gene>
    <name evidence="15" type="primary">LOC109464709</name>
</gene>
<keyword evidence="4 11" id="KW-0297">G-protein coupled receptor</keyword>
<dbReference type="SUPFAM" id="SSF81321">
    <property type="entry name" value="Family A G protein-coupled receptor-like"/>
    <property type="match status" value="1"/>
</dbReference>
<dbReference type="PROSITE" id="PS50262">
    <property type="entry name" value="G_PROTEIN_RECEP_F1_2"/>
    <property type="match status" value="1"/>
</dbReference>
<evidence type="ECO:0000256" key="3">
    <source>
        <dbReference type="ARBA" id="ARBA00022989"/>
    </source>
</evidence>
<accession>A0A6P4XLA8</accession>
<evidence type="ECO:0000313" key="15">
    <source>
        <dbReference type="RefSeq" id="XP_019617370.1"/>
    </source>
</evidence>
<protein>
    <submittedName>
        <fullName evidence="15">Neuropeptide FF receptor 2-like</fullName>
    </submittedName>
</protein>
<keyword evidence="14" id="KW-1185">Reference proteome</keyword>
<evidence type="ECO:0000256" key="1">
    <source>
        <dbReference type="ARBA" id="ARBA00004141"/>
    </source>
</evidence>
<feature type="domain" description="G-protein coupled receptors family 1 profile" evidence="13">
    <location>
        <begin position="47"/>
        <end position="310"/>
    </location>
</feature>
<feature type="transmembrane region" description="Helical" evidence="12">
    <location>
        <begin position="249"/>
        <end position="270"/>
    </location>
</feature>
<feature type="transmembrane region" description="Helical" evidence="12">
    <location>
        <begin position="68"/>
        <end position="88"/>
    </location>
</feature>
<feature type="transmembrane region" description="Helical" evidence="12">
    <location>
        <begin position="31"/>
        <end position="56"/>
    </location>
</feature>
<evidence type="ECO:0000256" key="4">
    <source>
        <dbReference type="ARBA" id="ARBA00023040"/>
    </source>
</evidence>
<sequence>MDLNITYSSPPPNFTGDPSLEEWKQKPHVRYLLIIGYATVILLNVIGNPLVCLVVAMNKNMRNVTNLFIANVAVSDFLVGAICMPLTLVNNLKAGWVFGRVMCTVLPMIMGMTVTASVLTLVAIAVDRYLAVMRPTDDKISNKVTCVVIAGIWTAATAIMIPAGVMSEYKDEDGHPTCHENWYFVDSKQAYSISLFVFCYLIPLSAISGLYLRAGVRLYNRTVRRQPSPNDARNDRGSNVQKLGNKVRVFKMMVAVVVLFACLHLPMWIANLINDIAPPEKQGREVLYKYIYPIAHWLAYANSCMNPFVYAVLNRNFRQGFRRAFMPRRAPRELEAPKVTYKRAAVADQQDRVEVQCRLGQESPMDSRLLRPLPSPVTLEAVNHDSRPVTPPATLEVANHDCSPGDPNFLQDDNH</sequence>